<dbReference type="EMBL" id="AP027729">
    <property type="protein sequence ID" value="BDZ41290.1"/>
    <property type="molecule type" value="Genomic_DNA"/>
</dbReference>
<feature type="region of interest" description="Disordered" evidence="1">
    <location>
        <begin position="135"/>
        <end position="162"/>
    </location>
</feature>
<sequence>MPPSDGPPVVEVPDDVAHLVRVGPDEPPTVVVAGDGAGAWVRGLAENRGWPVLAEPSSGATGGPHQVCAYRLLLDTSLAGEVRRVVVVGRPTLSRPVQRLLGRPEVTVLVVAPGAAPWVDPGRVADVVLPGRPSAWSESCTADSTDTASAADSTDTAGTADTAGTVGAVDATWCARWVRAGRRASEVVADELAREPRQAGDTGEPLGASGSSGLSGLGVARAVAASTSGRVAGQRPVLIVGSSNPVRDLDLVTGIDAVGAEHAEAPLTVVANRGLAGIDGVVSTATGVALSSGRPTTVLLGDLTFLHDIGGLLRGAGEPAPDLRVVVVNDDGGSIFATLEQGALAARSETAAARFERVFATPTGPTWRRCATVTASGTPGSRRGTTSRRSSRLPWRASR</sequence>
<dbReference type="PANTHER" id="PTHR42916:SF1">
    <property type="entry name" value="PROTEIN PHYLLO, CHLOROPLASTIC"/>
    <property type="match status" value="1"/>
</dbReference>
<name>A0ABM8G087_9CELL</name>
<feature type="region of interest" description="Disordered" evidence="1">
    <location>
        <begin position="191"/>
        <end position="212"/>
    </location>
</feature>
<accession>A0ABM8G087</accession>
<dbReference type="SUPFAM" id="SSF52518">
    <property type="entry name" value="Thiamin diphosphate-binding fold (THDP-binding)"/>
    <property type="match status" value="1"/>
</dbReference>
<evidence type="ECO:0000256" key="1">
    <source>
        <dbReference type="SAM" id="MobiDB-lite"/>
    </source>
</evidence>
<dbReference type="Gene3D" id="3.40.50.970">
    <property type="match status" value="1"/>
</dbReference>
<keyword evidence="3" id="KW-1185">Reference proteome</keyword>
<dbReference type="InterPro" id="IPR029061">
    <property type="entry name" value="THDP-binding"/>
</dbReference>
<feature type="compositionally biased region" description="Low complexity" evidence="1">
    <location>
        <begin position="141"/>
        <end position="162"/>
    </location>
</feature>
<evidence type="ECO:0008006" key="4">
    <source>
        <dbReference type="Google" id="ProtNLM"/>
    </source>
</evidence>
<dbReference type="PANTHER" id="PTHR42916">
    <property type="entry name" value="2-SUCCINYL-5-ENOLPYRUVYL-6-HYDROXY-3-CYCLOHEXENE-1-CARBOXYLATE SYNTHASE"/>
    <property type="match status" value="1"/>
</dbReference>
<dbReference type="Gene3D" id="3.40.50.1220">
    <property type="entry name" value="TPP-binding domain"/>
    <property type="match status" value="1"/>
</dbReference>
<proteinExistence type="predicted"/>
<feature type="region of interest" description="Disordered" evidence="1">
    <location>
        <begin position="370"/>
        <end position="399"/>
    </location>
</feature>
<reference evidence="3" key="1">
    <citation type="journal article" date="2019" name="Int. J. Syst. Evol. Microbiol.">
        <title>The Global Catalogue of Microorganisms (GCM) 10K type strain sequencing project: providing services to taxonomists for standard genome sequencing and annotation.</title>
        <authorList>
            <consortium name="The Broad Institute Genomics Platform"/>
            <consortium name="The Broad Institute Genome Sequencing Center for Infectious Disease"/>
            <person name="Wu L."/>
            <person name="Ma J."/>
        </authorList>
    </citation>
    <scope>NUCLEOTIDE SEQUENCE [LARGE SCALE GENOMIC DNA]</scope>
    <source>
        <strain evidence="3">NBRC 108565</strain>
    </source>
</reference>
<gene>
    <name evidence="2" type="ORF">GCM10025865_05890</name>
</gene>
<evidence type="ECO:0000313" key="2">
    <source>
        <dbReference type="EMBL" id="BDZ41290.1"/>
    </source>
</evidence>
<dbReference type="Proteomes" id="UP001321475">
    <property type="component" value="Chromosome"/>
</dbReference>
<organism evidence="2 3">
    <name type="scientific">Paraoerskovia sediminicola</name>
    <dbReference type="NCBI Taxonomy" id="1138587"/>
    <lineage>
        <taxon>Bacteria</taxon>
        <taxon>Bacillati</taxon>
        <taxon>Actinomycetota</taxon>
        <taxon>Actinomycetes</taxon>
        <taxon>Micrococcales</taxon>
        <taxon>Cellulomonadaceae</taxon>
        <taxon>Paraoerskovia</taxon>
    </lineage>
</organism>
<evidence type="ECO:0000313" key="3">
    <source>
        <dbReference type="Proteomes" id="UP001321475"/>
    </source>
</evidence>
<protein>
    <recommendedName>
        <fullName evidence="4">2-succinyl-5-enolpyruvyl-6-hydroxy-3-cyclohexene-1-carboxylate synthase</fullName>
    </recommendedName>
</protein>